<proteinExistence type="predicted"/>
<dbReference type="Proteomes" id="UP000014480">
    <property type="component" value="Unassembled WGS sequence"/>
</dbReference>
<evidence type="ECO:0000256" key="1">
    <source>
        <dbReference type="SAM" id="MobiDB-lite"/>
    </source>
</evidence>
<reference evidence="3" key="2">
    <citation type="journal article" date="2019" name="Mol. Plant Microbe Interact.">
        <title>Genome sequence resources for four phytopathogenic fungi from the Colletotrichum orbiculare species complex.</title>
        <authorList>
            <person name="Gan P."/>
            <person name="Tsushima A."/>
            <person name="Narusaka M."/>
            <person name="Narusaka Y."/>
            <person name="Takano Y."/>
            <person name="Kubo Y."/>
            <person name="Shirasu K."/>
        </authorList>
    </citation>
    <scope>GENOME REANNOTATION</scope>
    <source>
        <strain evidence="3">104-T / ATCC 96160 / CBS 514.97 / LARS 414 / MAFF 240422</strain>
    </source>
</reference>
<reference evidence="3" key="1">
    <citation type="journal article" date="2013" name="New Phytol.">
        <title>Comparative genomic and transcriptomic analyses reveal the hemibiotrophic stage shift of Colletotrichum fungi.</title>
        <authorList>
            <person name="Gan P."/>
            <person name="Ikeda K."/>
            <person name="Irieda H."/>
            <person name="Narusaka M."/>
            <person name="O'Connell R.J."/>
            <person name="Narusaka Y."/>
            <person name="Takano Y."/>
            <person name="Kubo Y."/>
            <person name="Shirasu K."/>
        </authorList>
    </citation>
    <scope>NUCLEOTIDE SEQUENCE [LARGE SCALE GENOMIC DNA]</scope>
    <source>
        <strain evidence="3">104-T / ATCC 96160 / CBS 514.97 / LARS 414 / MAFF 240422</strain>
    </source>
</reference>
<keyword evidence="3" id="KW-1185">Reference proteome</keyword>
<evidence type="ECO:0000313" key="2">
    <source>
        <dbReference type="EMBL" id="TDZ14878.1"/>
    </source>
</evidence>
<dbReference type="EMBL" id="AMCV02000047">
    <property type="protein sequence ID" value="TDZ14878.1"/>
    <property type="molecule type" value="Genomic_DNA"/>
</dbReference>
<name>A0A484FAC3_COLOR</name>
<evidence type="ECO:0000313" key="3">
    <source>
        <dbReference type="Proteomes" id="UP000014480"/>
    </source>
</evidence>
<protein>
    <submittedName>
        <fullName evidence="2">Uncharacterized protein</fullName>
    </submittedName>
</protein>
<comment type="caution">
    <text evidence="2">The sequence shown here is derived from an EMBL/GenBank/DDBJ whole genome shotgun (WGS) entry which is preliminary data.</text>
</comment>
<feature type="compositionally biased region" description="Basic and acidic residues" evidence="1">
    <location>
        <begin position="46"/>
        <end position="58"/>
    </location>
</feature>
<dbReference type="AlphaFoldDB" id="A0A484FAC3"/>
<sequence>MSLETLFSPFEAPRLAFESLTCSPSVSSADTAIQQHVGPITGSPSKRREIDTHCRPDSARPPLAEQTFAVTSEPTAISRLTPLFEIQEGQFTIWTTLPAHPCGSPACFYDQ</sequence>
<gene>
    <name evidence="2" type="ORF">Cob_v012182</name>
</gene>
<organism evidence="2 3">
    <name type="scientific">Colletotrichum orbiculare (strain 104-T / ATCC 96160 / CBS 514.97 / LARS 414 / MAFF 240422)</name>
    <name type="common">Cucumber anthracnose fungus</name>
    <name type="synonym">Colletotrichum lagenarium</name>
    <dbReference type="NCBI Taxonomy" id="1213857"/>
    <lineage>
        <taxon>Eukaryota</taxon>
        <taxon>Fungi</taxon>
        <taxon>Dikarya</taxon>
        <taxon>Ascomycota</taxon>
        <taxon>Pezizomycotina</taxon>
        <taxon>Sordariomycetes</taxon>
        <taxon>Hypocreomycetidae</taxon>
        <taxon>Glomerellales</taxon>
        <taxon>Glomerellaceae</taxon>
        <taxon>Colletotrichum</taxon>
        <taxon>Colletotrichum orbiculare species complex</taxon>
    </lineage>
</organism>
<accession>A0A484FAC3</accession>
<feature type="region of interest" description="Disordered" evidence="1">
    <location>
        <begin position="31"/>
        <end position="64"/>
    </location>
</feature>